<keyword evidence="2" id="KW-1185">Reference proteome</keyword>
<gene>
    <name evidence="1" type="ORF">SPELUC_LOCUS13929</name>
</gene>
<evidence type="ECO:0000313" key="1">
    <source>
        <dbReference type="EMBL" id="CAG8742712.1"/>
    </source>
</evidence>
<organism evidence="1 2">
    <name type="scientific">Cetraspora pellucida</name>
    <dbReference type="NCBI Taxonomy" id="1433469"/>
    <lineage>
        <taxon>Eukaryota</taxon>
        <taxon>Fungi</taxon>
        <taxon>Fungi incertae sedis</taxon>
        <taxon>Mucoromycota</taxon>
        <taxon>Glomeromycotina</taxon>
        <taxon>Glomeromycetes</taxon>
        <taxon>Diversisporales</taxon>
        <taxon>Gigasporaceae</taxon>
        <taxon>Cetraspora</taxon>
    </lineage>
</organism>
<sequence length="83" mass="9733">NIWKTFKDQDTNFFTAEHADTHLGLMINLDWFSSFQNSIYSTGAIYAVICNLPCELRFKPQNIITLRAKEVKLHYINHYLVPL</sequence>
<comment type="caution">
    <text evidence="1">The sequence shown here is derived from an EMBL/GenBank/DDBJ whole genome shotgun (WGS) entry which is preliminary data.</text>
</comment>
<protein>
    <submittedName>
        <fullName evidence="1">4295_t:CDS:1</fullName>
    </submittedName>
</protein>
<accession>A0ACA9Q8Z4</accession>
<dbReference type="Proteomes" id="UP000789366">
    <property type="component" value="Unassembled WGS sequence"/>
</dbReference>
<proteinExistence type="predicted"/>
<evidence type="ECO:0000313" key="2">
    <source>
        <dbReference type="Proteomes" id="UP000789366"/>
    </source>
</evidence>
<dbReference type="EMBL" id="CAJVPW010038711">
    <property type="protein sequence ID" value="CAG8742712.1"/>
    <property type="molecule type" value="Genomic_DNA"/>
</dbReference>
<feature type="non-terminal residue" evidence="1">
    <location>
        <position position="83"/>
    </location>
</feature>
<name>A0ACA9Q8Z4_9GLOM</name>
<reference evidence="1" key="1">
    <citation type="submission" date="2021-06" db="EMBL/GenBank/DDBJ databases">
        <authorList>
            <person name="Kallberg Y."/>
            <person name="Tangrot J."/>
            <person name="Rosling A."/>
        </authorList>
    </citation>
    <scope>NUCLEOTIDE SEQUENCE</scope>
    <source>
        <strain evidence="1">28 12/20/2015</strain>
    </source>
</reference>
<feature type="non-terminal residue" evidence="1">
    <location>
        <position position="1"/>
    </location>
</feature>